<keyword evidence="4" id="KW-1185">Reference proteome</keyword>
<keyword evidence="2" id="KW-1133">Transmembrane helix</keyword>
<evidence type="ECO:0000256" key="1">
    <source>
        <dbReference type="SAM" id="MobiDB-lite"/>
    </source>
</evidence>
<feature type="transmembrane region" description="Helical" evidence="2">
    <location>
        <begin position="33"/>
        <end position="51"/>
    </location>
</feature>
<keyword evidence="2" id="KW-0472">Membrane</keyword>
<organism evidence="3 4">
    <name type="scientific">Streptomyces ochraceiscleroticus</name>
    <dbReference type="NCBI Taxonomy" id="47761"/>
    <lineage>
        <taxon>Bacteria</taxon>
        <taxon>Bacillati</taxon>
        <taxon>Actinomycetota</taxon>
        <taxon>Actinomycetes</taxon>
        <taxon>Kitasatosporales</taxon>
        <taxon>Streptomycetaceae</taxon>
        <taxon>Streptomyces</taxon>
    </lineage>
</organism>
<dbReference type="Proteomes" id="UP001596139">
    <property type="component" value="Unassembled WGS sequence"/>
</dbReference>
<sequence>MSHAPEDRGREGPAEAGAHPLDGLPEVSARRPALWLLLVPAVLYCLAPLVANRIEPRVLGVPFLLFWILAATVISPLVIWAVTRLDPAYRTGAAEPLPADPGAAPEGTEGGRA</sequence>
<accession>A0ABW1MSA3</accession>
<dbReference type="Pfam" id="PF11755">
    <property type="entry name" value="DUF3311"/>
    <property type="match status" value="1"/>
</dbReference>
<name>A0ABW1MSA3_9ACTN</name>
<feature type="region of interest" description="Disordered" evidence="1">
    <location>
        <begin position="92"/>
        <end position="113"/>
    </location>
</feature>
<gene>
    <name evidence="3" type="ORF">ACFP4F_27555</name>
</gene>
<evidence type="ECO:0000313" key="4">
    <source>
        <dbReference type="Proteomes" id="UP001596139"/>
    </source>
</evidence>
<dbReference type="InterPro" id="IPR021741">
    <property type="entry name" value="DUF3311"/>
</dbReference>
<feature type="region of interest" description="Disordered" evidence="1">
    <location>
        <begin position="1"/>
        <end position="23"/>
    </location>
</feature>
<reference evidence="4" key="1">
    <citation type="journal article" date="2019" name="Int. J. Syst. Evol. Microbiol.">
        <title>The Global Catalogue of Microorganisms (GCM) 10K type strain sequencing project: providing services to taxonomists for standard genome sequencing and annotation.</title>
        <authorList>
            <consortium name="The Broad Institute Genomics Platform"/>
            <consortium name="The Broad Institute Genome Sequencing Center for Infectious Disease"/>
            <person name="Wu L."/>
            <person name="Ma J."/>
        </authorList>
    </citation>
    <scope>NUCLEOTIDE SEQUENCE [LARGE SCALE GENOMIC DNA]</scope>
    <source>
        <strain evidence="4">CGMCC 1.15180</strain>
    </source>
</reference>
<protein>
    <submittedName>
        <fullName evidence="3">DUF3311 domain-containing protein</fullName>
    </submittedName>
</protein>
<feature type="compositionally biased region" description="Basic and acidic residues" evidence="1">
    <location>
        <begin position="1"/>
        <end position="13"/>
    </location>
</feature>
<feature type="transmembrane region" description="Helical" evidence="2">
    <location>
        <begin position="63"/>
        <end position="82"/>
    </location>
</feature>
<proteinExistence type="predicted"/>
<comment type="caution">
    <text evidence="3">The sequence shown here is derived from an EMBL/GenBank/DDBJ whole genome shotgun (WGS) entry which is preliminary data.</text>
</comment>
<dbReference type="RefSeq" id="WP_051862254.1">
    <property type="nucleotide sequence ID" value="NZ_JBHSPX010000008.1"/>
</dbReference>
<dbReference type="EMBL" id="JBHSPX010000008">
    <property type="protein sequence ID" value="MFC6066275.1"/>
    <property type="molecule type" value="Genomic_DNA"/>
</dbReference>
<evidence type="ECO:0000313" key="3">
    <source>
        <dbReference type="EMBL" id="MFC6066275.1"/>
    </source>
</evidence>
<evidence type="ECO:0000256" key="2">
    <source>
        <dbReference type="SAM" id="Phobius"/>
    </source>
</evidence>
<keyword evidence="2" id="KW-0812">Transmembrane</keyword>